<evidence type="ECO:0000313" key="3">
    <source>
        <dbReference type="EMBL" id="KAK8375489.1"/>
    </source>
</evidence>
<dbReference type="InterPro" id="IPR040676">
    <property type="entry name" value="DUF5641"/>
</dbReference>
<evidence type="ECO:0000259" key="2">
    <source>
        <dbReference type="Pfam" id="PF18701"/>
    </source>
</evidence>
<reference evidence="3 4" key="1">
    <citation type="submission" date="2023-03" db="EMBL/GenBank/DDBJ databases">
        <title>High-quality genome of Scylla paramamosain provides insights in environmental adaptation.</title>
        <authorList>
            <person name="Zhang L."/>
        </authorList>
    </citation>
    <scope>NUCLEOTIDE SEQUENCE [LARGE SCALE GENOMIC DNA]</scope>
    <source>
        <strain evidence="3">LZ_2023a</strain>
        <tissue evidence="3">Muscle</tissue>
    </source>
</reference>
<feature type="domain" description="DUF5641" evidence="2">
    <location>
        <begin position="265"/>
        <end position="358"/>
    </location>
</feature>
<sequence>MARIVLQVIPADDATRGLSARQLLEGERWKDWPVFLNSLEAVWPGVPAVAEVDAQDPEVKWEDIALTLAVKELTPVDKLLFHYSSWKSLQRAVVHSKLLTQRQGELLLERATAGKPTFAYTGVDCFSPFQVSCMRRTVKRFGCVFTCFNTRAVHIEALQSLDADAFLNALMHFISQRGTPEKLFSDRGTNFQRADKDICAALHAWNTKAKTDVTLTRKGITWEFLPPAASHMGEPQALTPNHILQVDVGNGLPLGDLSLNNSYRRRWTHAQALADCFWKRWRMEYMLTLRARQRQIKSTRNLRPGDIVLVVELLLPWNQWRLARVTHTLPGSDELVRKARIRTGTGTLTRHIVKLCLLEAWSSEAPEAFIMDSCWAAVSSSSSSSSSLSTSISNSLTRRLFSENRRATFREPETASVVSGPPSSRLKPLTSTHAPASQSVRPASASERTPYKASGLSSSSENSITAQNPQHLGRSHEMTLPHLQTMLVVTAYHSPAFQHFESMASREEPQENISPTKDHAGVRQQSDMLLFKGSQHITPLPVSTVKTTASWGGASRGHFPSYRHC</sequence>
<dbReference type="AlphaFoldDB" id="A0AAW0SKS2"/>
<accession>A0AAW0SKS2</accession>
<feature type="compositionally biased region" description="Polar residues" evidence="1">
    <location>
        <begin position="429"/>
        <end position="441"/>
    </location>
</feature>
<dbReference type="PANTHER" id="PTHR47331">
    <property type="entry name" value="PHD-TYPE DOMAIN-CONTAINING PROTEIN"/>
    <property type="match status" value="1"/>
</dbReference>
<dbReference type="InterPro" id="IPR036397">
    <property type="entry name" value="RNaseH_sf"/>
</dbReference>
<evidence type="ECO:0000313" key="4">
    <source>
        <dbReference type="Proteomes" id="UP001487740"/>
    </source>
</evidence>
<organism evidence="3 4">
    <name type="scientific">Scylla paramamosain</name>
    <name type="common">Mud crab</name>
    <dbReference type="NCBI Taxonomy" id="85552"/>
    <lineage>
        <taxon>Eukaryota</taxon>
        <taxon>Metazoa</taxon>
        <taxon>Ecdysozoa</taxon>
        <taxon>Arthropoda</taxon>
        <taxon>Crustacea</taxon>
        <taxon>Multicrustacea</taxon>
        <taxon>Malacostraca</taxon>
        <taxon>Eumalacostraca</taxon>
        <taxon>Eucarida</taxon>
        <taxon>Decapoda</taxon>
        <taxon>Pleocyemata</taxon>
        <taxon>Brachyura</taxon>
        <taxon>Eubrachyura</taxon>
        <taxon>Portunoidea</taxon>
        <taxon>Portunidae</taxon>
        <taxon>Portuninae</taxon>
        <taxon>Scylla</taxon>
    </lineage>
</organism>
<dbReference type="PANTHER" id="PTHR47331:SF1">
    <property type="entry name" value="GAG-LIKE PROTEIN"/>
    <property type="match status" value="1"/>
</dbReference>
<dbReference type="Proteomes" id="UP001487740">
    <property type="component" value="Unassembled WGS sequence"/>
</dbReference>
<comment type="caution">
    <text evidence="3">The sequence shown here is derived from an EMBL/GenBank/DDBJ whole genome shotgun (WGS) entry which is preliminary data.</text>
</comment>
<keyword evidence="4" id="KW-1185">Reference proteome</keyword>
<proteinExistence type="predicted"/>
<dbReference type="SUPFAM" id="SSF53098">
    <property type="entry name" value="Ribonuclease H-like"/>
    <property type="match status" value="1"/>
</dbReference>
<dbReference type="EMBL" id="JARAKH010000049">
    <property type="protein sequence ID" value="KAK8375489.1"/>
    <property type="molecule type" value="Genomic_DNA"/>
</dbReference>
<feature type="compositionally biased region" description="Polar residues" evidence="1">
    <location>
        <begin position="455"/>
        <end position="470"/>
    </location>
</feature>
<name>A0AAW0SKS2_SCYPA</name>
<dbReference type="Gene3D" id="3.30.420.10">
    <property type="entry name" value="Ribonuclease H-like superfamily/Ribonuclease H"/>
    <property type="match status" value="1"/>
</dbReference>
<dbReference type="InterPro" id="IPR012337">
    <property type="entry name" value="RNaseH-like_sf"/>
</dbReference>
<dbReference type="Pfam" id="PF18701">
    <property type="entry name" value="DUF5641"/>
    <property type="match status" value="1"/>
</dbReference>
<gene>
    <name evidence="3" type="ORF">O3P69_008372</name>
</gene>
<protein>
    <recommendedName>
        <fullName evidence="2">DUF5641 domain-containing protein</fullName>
    </recommendedName>
</protein>
<evidence type="ECO:0000256" key="1">
    <source>
        <dbReference type="SAM" id="MobiDB-lite"/>
    </source>
</evidence>
<dbReference type="GO" id="GO:0003676">
    <property type="term" value="F:nucleic acid binding"/>
    <property type="evidence" value="ECO:0007669"/>
    <property type="project" value="InterPro"/>
</dbReference>
<feature type="region of interest" description="Disordered" evidence="1">
    <location>
        <begin position="410"/>
        <end position="471"/>
    </location>
</feature>